<dbReference type="FunFam" id="3.40.50.300:FF:000011">
    <property type="entry name" value="Putative ABC transporter ATP-binding component"/>
    <property type="match status" value="1"/>
</dbReference>
<dbReference type="InterPro" id="IPR003593">
    <property type="entry name" value="AAA+_ATPase"/>
</dbReference>
<evidence type="ECO:0000256" key="2">
    <source>
        <dbReference type="ARBA" id="ARBA00022741"/>
    </source>
</evidence>
<feature type="compositionally biased region" description="Basic residues" evidence="4">
    <location>
        <begin position="141"/>
        <end position="150"/>
    </location>
</feature>
<dbReference type="PROSITE" id="PS00211">
    <property type="entry name" value="ABC_TRANSPORTER_1"/>
    <property type="match status" value="2"/>
</dbReference>
<evidence type="ECO:0000256" key="4">
    <source>
        <dbReference type="SAM" id="MobiDB-lite"/>
    </source>
</evidence>
<feature type="domain" description="ABC transporter" evidence="5">
    <location>
        <begin position="187"/>
        <end position="504"/>
    </location>
</feature>
<feature type="domain" description="ABC transporter" evidence="5">
    <location>
        <begin position="605"/>
        <end position="833"/>
    </location>
</feature>
<evidence type="ECO:0000256" key="3">
    <source>
        <dbReference type="ARBA" id="ARBA00022840"/>
    </source>
</evidence>
<evidence type="ECO:0000313" key="6">
    <source>
        <dbReference type="EMBL" id="KAI9274491.1"/>
    </source>
</evidence>
<dbReference type="CDD" id="cd03221">
    <property type="entry name" value="ABCF_EF-3"/>
    <property type="match status" value="1"/>
</dbReference>
<name>A0AAD5PIG8_9FUNG</name>
<keyword evidence="1" id="KW-0677">Repeat</keyword>
<dbReference type="PROSITE" id="PS50893">
    <property type="entry name" value="ABC_TRANSPORTER_2"/>
    <property type="match status" value="2"/>
</dbReference>
<dbReference type="AlphaFoldDB" id="A0AAD5PIG8"/>
<evidence type="ECO:0000256" key="1">
    <source>
        <dbReference type="ARBA" id="ARBA00022737"/>
    </source>
</evidence>
<dbReference type="EMBL" id="JAIXMP010000004">
    <property type="protein sequence ID" value="KAI9274491.1"/>
    <property type="molecule type" value="Genomic_DNA"/>
</dbReference>
<dbReference type="Pfam" id="PF00005">
    <property type="entry name" value="ABC_tran"/>
    <property type="match status" value="2"/>
</dbReference>
<keyword evidence="7" id="KW-1185">Reference proteome</keyword>
<feature type="compositionally biased region" description="Polar residues" evidence="4">
    <location>
        <begin position="167"/>
        <end position="183"/>
    </location>
</feature>
<dbReference type="Pfam" id="PF12848">
    <property type="entry name" value="ABC_tran_Xtn"/>
    <property type="match status" value="1"/>
</dbReference>
<dbReference type="PANTHER" id="PTHR19211:SF129">
    <property type="entry name" value="ABC TRANSPORTER ATP-BINDING PROTEIN"/>
    <property type="match status" value="1"/>
</dbReference>
<dbReference type="SUPFAM" id="SSF52540">
    <property type="entry name" value="P-loop containing nucleoside triphosphate hydrolases"/>
    <property type="match status" value="2"/>
</dbReference>
<feature type="compositionally biased region" description="Low complexity" evidence="4">
    <location>
        <begin position="96"/>
        <end position="107"/>
    </location>
</feature>
<keyword evidence="3" id="KW-0067">ATP-binding</keyword>
<dbReference type="SMART" id="SM00382">
    <property type="entry name" value="AAA"/>
    <property type="match status" value="2"/>
</dbReference>
<feature type="compositionally biased region" description="Low complexity" evidence="4">
    <location>
        <begin position="78"/>
        <end position="87"/>
    </location>
</feature>
<protein>
    <submittedName>
        <fullName evidence="6">P-loop containing nucleoside triphosphate hydrolase protein</fullName>
    </submittedName>
</protein>
<feature type="region of interest" description="Disordered" evidence="4">
    <location>
        <begin position="78"/>
        <end position="183"/>
    </location>
</feature>
<reference evidence="6" key="2">
    <citation type="submission" date="2023-02" db="EMBL/GenBank/DDBJ databases">
        <authorList>
            <consortium name="DOE Joint Genome Institute"/>
            <person name="Mondo S.J."/>
            <person name="Chang Y."/>
            <person name="Wang Y."/>
            <person name="Ahrendt S."/>
            <person name="Andreopoulos W."/>
            <person name="Barry K."/>
            <person name="Beard J."/>
            <person name="Benny G.L."/>
            <person name="Blankenship S."/>
            <person name="Bonito G."/>
            <person name="Cuomo C."/>
            <person name="Desiro A."/>
            <person name="Gervers K.A."/>
            <person name="Hundley H."/>
            <person name="Kuo A."/>
            <person name="LaButti K."/>
            <person name="Lang B.F."/>
            <person name="Lipzen A."/>
            <person name="O'Donnell K."/>
            <person name="Pangilinan J."/>
            <person name="Reynolds N."/>
            <person name="Sandor L."/>
            <person name="Smith M.W."/>
            <person name="Tsang A."/>
            <person name="Grigoriev I.V."/>
            <person name="Stajich J.E."/>
            <person name="Spatafora J.W."/>
        </authorList>
    </citation>
    <scope>NUCLEOTIDE SEQUENCE</scope>
    <source>
        <strain evidence="6">RSA 2281</strain>
    </source>
</reference>
<dbReference type="Proteomes" id="UP001209540">
    <property type="component" value="Unassembled WGS sequence"/>
</dbReference>
<evidence type="ECO:0000313" key="7">
    <source>
        <dbReference type="Proteomes" id="UP001209540"/>
    </source>
</evidence>
<organism evidence="6 7">
    <name type="scientific">Phascolomyces articulosus</name>
    <dbReference type="NCBI Taxonomy" id="60185"/>
    <lineage>
        <taxon>Eukaryota</taxon>
        <taxon>Fungi</taxon>
        <taxon>Fungi incertae sedis</taxon>
        <taxon>Mucoromycota</taxon>
        <taxon>Mucoromycotina</taxon>
        <taxon>Mucoromycetes</taxon>
        <taxon>Mucorales</taxon>
        <taxon>Lichtheimiaceae</taxon>
        <taxon>Phascolomyces</taxon>
    </lineage>
</organism>
<dbReference type="Gene3D" id="3.40.50.300">
    <property type="entry name" value="P-loop containing nucleotide triphosphate hydrolases"/>
    <property type="match status" value="3"/>
</dbReference>
<dbReference type="InterPro" id="IPR003439">
    <property type="entry name" value="ABC_transporter-like_ATP-bd"/>
</dbReference>
<dbReference type="InterPro" id="IPR027417">
    <property type="entry name" value="P-loop_NTPase"/>
</dbReference>
<dbReference type="InterPro" id="IPR017871">
    <property type="entry name" value="ABC_transporter-like_CS"/>
</dbReference>
<sequence length="839" mass="94072">MTVLSESFLSKLGQFDIKLDEDAVEYITGMLNDLDLSDSDVDDTIRESTEEFLKDANIPENKRDKLYKAILEDLSSTSASAAPATATKQDGPVALPTDTAPAATTTKRTPKKVIKKNDSNNEEEEVTRQPEEGERKSPGSRTRRTRGGRKKQQEQREQQQDIEPNIVATSQQSRFHTETLETSSTEIDMPGVNISVNTNDLLVDAHLKLKESIRYGLIGQNGTGKTTLMRCLADNILVGLPQNVNILHVAQLQVIDETKTVLDEIMSADRKTVNTLREAKALQEVLGSTGVRQTEATAELNRVVYELMLARSQERLDMATKLAIKRSGARGREARREQIKCEKEHKELEAKDAQSVVTAEDANQMVAEVFEKLELIDAGANEAKAKKILLGIGFTKEQVESPVSMFSGGWRMKIALAKSLFMNPDILLLDEPTNHLDLPAILWLQEYIINETDGQTIVIVSHDRAFLTNVTDETIILKDKTLKYHAGSYDDWERNTEEQRIRKQALLDNQEKRKKQIMASIQHNRQQAKATGDDKRHGMIASRQKKLERLGMEKTEDGKRFKQSYRAGFHSDMREKIVIETLVKTAAIKIPDPPPLRYNGSVFSMRSASFKYPGTKDKLVDNFSMDIELGSRTILLGSNGSGKTTLLNLLVGRLNPTSGEVYRHPLLRVGYFSQHVVDELDENDTPVDALTKMQTTKNEQEVRQHLGTVGMSGPVALRQIKYLSGGQRNRVALALILFQAPHVLILDEITNHLDMGTVEALVDALAGYSGAIVAVSHDVWFLKQLMEEQQADDEEEIAPEDDPAFKTAYYLVQRGKPITRWEKGIDGYVAKVLKTVRRR</sequence>
<evidence type="ECO:0000259" key="5">
    <source>
        <dbReference type="PROSITE" id="PS50893"/>
    </source>
</evidence>
<dbReference type="GO" id="GO:0005524">
    <property type="term" value="F:ATP binding"/>
    <property type="evidence" value="ECO:0007669"/>
    <property type="project" value="UniProtKB-KW"/>
</dbReference>
<feature type="compositionally biased region" description="Basic and acidic residues" evidence="4">
    <location>
        <begin position="126"/>
        <end position="137"/>
    </location>
</feature>
<reference evidence="6" key="1">
    <citation type="journal article" date="2022" name="IScience">
        <title>Evolution of zygomycete secretomes and the origins of terrestrial fungal ecologies.</title>
        <authorList>
            <person name="Chang Y."/>
            <person name="Wang Y."/>
            <person name="Mondo S."/>
            <person name="Ahrendt S."/>
            <person name="Andreopoulos W."/>
            <person name="Barry K."/>
            <person name="Beard J."/>
            <person name="Benny G.L."/>
            <person name="Blankenship S."/>
            <person name="Bonito G."/>
            <person name="Cuomo C."/>
            <person name="Desiro A."/>
            <person name="Gervers K.A."/>
            <person name="Hundley H."/>
            <person name="Kuo A."/>
            <person name="LaButti K."/>
            <person name="Lang B.F."/>
            <person name="Lipzen A."/>
            <person name="O'Donnell K."/>
            <person name="Pangilinan J."/>
            <person name="Reynolds N."/>
            <person name="Sandor L."/>
            <person name="Smith M.E."/>
            <person name="Tsang A."/>
            <person name="Grigoriev I.V."/>
            <person name="Stajich J.E."/>
            <person name="Spatafora J.W."/>
        </authorList>
    </citation>
    <scope>NUCLEOTIDE SEQUENCE</scope>
    <source>
        <strain evidence="6">RSA 2281</strain>
    </source>
</reference>
<dbReference type="InterPro" id="IPR032781">
    <property type="entry name" value="ABC_tran_Xtn"/>
</dbReference>
<dbReference type="PANTHER" id="PTHR19211">
    <property type="entry name" value="ATP-BINDING TRANSPORT PROTEIN-RELATED"/>
    <property type="match status" value="1"/>
</dbReference>
<accession>A0AAD5PIG8</accession>
<keyword evidence="6" id="KW-0378">Hydrolase</keyword>
<dbReference type="InterPro" id="IPR050611">
    <property type="entry name" value="ABCF"/>
</dbReference>
<dbReference type="GO" id="GO:0016887">
    <property type="term" value="F:ATP hydrolysis activity"/>
    <property type="evidence" value="ECO:0007669"/>
    <property type="project" value="InterPro"/>
</dbReference>
<gene>
    <name evidence="6" type="ORF">BDA99DRAFT_555919</name>
</gene>
<keyword evidence="2" id="KW-0547">Nucleotide-binding</keyword>
<proteinExistence type="predicted"/>
<comment type="caution">
    <text evidence="6">The sequence shown here is derived from an EMBL/GenBank/DDBJ whole genome shotgun (WGS) entry which is preliminary data.</text>
</comment>